<organism evidence="13 14">
    <name type="scientific">Blastomyces percursus</name>
    <dbReference type="NCBI Taxonomy" id="1658174"/>
    <lineage>
        <taxon>Eukaryota</taxon>
        <taxon>Fungi</taxon>
        <taxon>Dikarya</taxon>
        <taxon>Ascomycota</taxon>
        <taxon>Pezizomycotina</taxon>
        <taxon>Eurotiomycetes</taxon>
        <taxon>Eurotiomycetidae</taxon>
        <taxon>Onygenales</taxon>
        <taxon>Ajellomycetaceae</taxon>
        <taxon>Blastomyces</taxon>
    </lineage>
</organism>
<evidence type="ECO:0000256" key="8">
    <source>
        <dbReference type="ARBA" id="ARBA00022777"/>
    </source>
</evidence>
<evidence type="ECO:0000256" key="10">
    <source>
        <dbReference type="ARBA" id="ARBA00022842"/>
    </source>
</evidence>
<evidence type="ECO:0000256" key="1">
    <source>
        <dbReference type="ARBA" id="ARBA00001771"/>
    </source>
</evidence>
<name>A0A1J9NZC3_9EURO</name>
<dbReference type="GO" id="GO:0000287">
    <property type="term" value="F:magnesium ion binding"/>
    <property type="evidence" value="ECO:0007669"/>
    <property type="project" value="InterPro"/>
</dbReference>
<protein>
    <recommendedName>
        <fullName evidence="4">hydroxyethylthiazole kinase</fullName>
        <ecNumber evidence="4">2.7.1.50</ecNumber>
    </recommendedName>
</protein>
<comment type="cofactor">
    <cofactor evidence="2">
        <name>Mg(2+)</name>
        <dbReference type="ChEBI" id="CHEBI:18420"/>
    </cofactor>
</comment>
<feature type="non-terminal residue" evidence="13">
    <location>
        <position position="1"/>
    </location>
</feature>
<evidence type="ECO:0000256" key="12">
    <source>
        <dbReference type="SAM" id="SignalP"/>
    </source>
</evidence>
<keyword evidence="11" id="KW-0784">Thiamine biosynthesis</keyword>
<comment type="catalytic activity">
    <reaction evidence="1">
        <text>5-(2-hydroxyethyl)-4-methylthiazole + ATP = 4-methyl-5-(2-phosphooxyethyl)-thiazole + ADP + H(+)</text>
        <dbReference type="Rhea" id="RHEA:24212"/>
        <dbReference type="ChEBI" id="CHEBI:15378"/>
        <dbReference type="ChEBI" id="CHEBI:17957"/>
        <dbReference type="ChEBI" id="CHEBI:30616"/>
        <dbReference type="ChEBI" id="CHEBI:58296"/>
        <dbReference type="ChEBI" id="CHEBI:456216"/>
        <dbReference type="EC" id="2.7.1.50"/>
    </reaction>
</comment>
<keyword evidence="6" id="KW-0479">Metal-binding</keyword>
<feature type="signal peptide" evidence="12">
    <location>
        <begin position="1"/>
        <end position="40"/>
    </location>
</feature>
<dbReference type="Proteomes" id="UP000242791">
    <property type="component" value="Unassembled WGS sequence"/>
</dbReference>
<proteinExistence type="predicted"/>
<feature type="chain" id="PRO_5013357960" description="hydroxyethylthiazole kinase" evidence="12">
    <location>
        <begin position="41"/>
        <end position="103"/>
    </location>
</feature>
<dbReference type="InterPro" id="IPR029056">
    <property type="entry name" value="Ribokinase-like"/>
</dbReference>
<evidence type="ECO:0000256" key="2">
    <source>
        <dbReference type="ARBA" id="ARBA00001946"/>
    </source>
</evidence>
<evidence type="ECO:0000256" key="5">
    <source>
        <dbReference type="ARBA" id="ARBA00022679"/>
    </source>
</evidence>
<keyword evidence="14" id="KW-1185">Reference proteome</keyword>
<comment type="caution">
    <text evidence="13">The sequence shown here is derived from an EMBL/GenBank/DDBJ whole genome shotgun (WGS) entry which is preliminary data.</text>
</comment>
<dbReference type="Pfam" id="PF02110">
    <property type="entry name" value="HK"/>
    <property type="match status" value="1"/>
</dbReference>
<dbReference type="OrthoDB" id="4994at2759"/>
<evidence type="ECO:0000256" key="6">
    <source>
        <dbReference type="ARBA" id="ARBA00022723"/>
    </source>
</evidence>
<keyword evidence="12" id="KW-0732">Signal</keyword>
<dbReference type="EC" id="2.7.1.50" evidence="4"/>
<keyword evidence="10" id="KW-0460">Magnesium</keyword>
<evidence type="ECO:0000313" key="13">
    <source>
        <dbReference type="EMBL" id="OJD09464.1"/>
    </source>
</evidence>
<dbReference type="InterPro" id="IPR000417">
    <property type="entry name" value="Hyethyz_kinase"/>
</dbReference>
<comment type="pathway">
    <text evidence="3">Cofactor biosynthesis; thiamine diphosphate biosynthesis; 4-methyl-5-(2-phosphoethyl)-thiazole from 5-(2-hydroxyethyl)-4-methylthiazole: step 1/1.</text>
</comment>
<keyword evidence="9" id="KW-0067">ATP-binding</keyword>
<dbReference type="STRING" id="1658174.A0A1J9NZC3"/>
<evidence type="ECO:0000313" key="14">
    <source>
        <dbReference type="Proteomes" id="UP000242791"/>
    </source>
</evidence>
<evidence type="ECO:0000256" key="9">
    <source>
        <dbReference type="ARBA" id="ARBA00022840"/>
    </source>
</evidence>
<dbReference type="GO" id="GO:0005524">
    <property type="term" value="F:ATP binding"/>
    <property type="evidence" value="ECO:0007669"/>
    <property type="project" value="UniProtKB-KW"/>
</dbReference>
<gene>
    <name evidence="13" type="ORF">ACJ73_10293</name>
</gene>
<accession>A0A1J9NZC3</accession>
<dbReference type="GO" id="GO:0009228">
    <property type="term" value="P:thiamine biosynthetic process"/>
    <property type="evidence" value="ECO:0007669"/>
    <property type="project" value="UniProtKB-KW"/>
</dbReference>
<evidence type="ECO:0000256" key="3">
    <source>
        <dbReference type="ARBA" id="ARBA00004868"/>
    </source>
</evidence>
<dbReference type="Gene3D" id="3.40.1190.20">
    <property type="match status" value="1"/>
</dbReference>
<keyword evidence="8" id="KW-0418">Kinase</keyword>
<evidence type="ECO:0000256" key="4">
    <source>
        <dbReference type="ARBA" id="ARBA00012129"/>
    </source>
</evidence>
<keyword evidence="5" id="KW-0808">Transferase</keyword>
<evidence type="ECO:0000256" key="11">
    <source>
        <dbReference type="ARBA" id="ARBA00022977"/>
    </source>
</evidence>
<evidence type="ECO:0000256" key="7">
    <source>
        <dbReference type="ARBA" id="ARBA00022741"/>
    </source>
</evidence>
<sequence>TGCIIGTMAATFLAVHRSDKLLAVLASLLLLEIAAERAAAKDGVHGPGTFLPAFIDELFALRQWAVDWRSGDAAAGAQSSNDDAFAVDENIFRKMAKVHLINM</sequence>
<dbReference type="EMBL" id="LGTZ01003684">
    <property type="protein sequence ID" value="OJD09464.1"/>
    <property type="molecule type" value="Genomic_DNA"/>
</dbReference>
<dbReference type="UniPathway" id="UPA00060">
    <property type="reaction ID" value="UER00139"/>
</dbReference>
<dbReference type="VEuPathDB" id="FungiDB:ACJ73_10293"/>
<dbReference type="SUPFAM" id="SSF53613">
    <property type="entry name" value="Ribokinase-like"/>
    <property type="match status" value="1"/>
</dbReference>
<dbReference type="AlphaFoldDB" id="A0A1J9NZC3"/>
<reference evidence="13 14" key="1">
    <citation type="submission" date="2015-08" db="EMBL/GenBank/DDBJ databases">
        <title>Emmonsia species relationships and genome sequence.</title>
        <authorList>
            <person name="Cuomo C.A."/>
            <person name="Schwartz I.S."/>
            <person name="Kenyon C."/>
            <person name="De Hoog G.S."/>
            <person name="Govender N.P."/>
            <person name="Botha A."/>
            <person name="Moreno L."/>
            <person name="De Vries M."/>
            <person name="Munoz J.F."/>
            <person name="Stielow J.B."/>
        </authorList>
    </citation>
    <scope>NUCLEOTIDE SEQUENCE [LARGE SCALE GENOMIC DNA]</scope>
    <source>
        <strain evidence="13 14">EI222</strain>
    </source>
</reference>
<dbReference type="GO" id="GO:0009229">
    <property type="term" value="P:thiamine diphosphate biosynthetic process"/>
    <property type="evidence" value="ECO:0007669"/>
    <property type="project" value="UniProtKB-UniPathway"/>
</dbReference>
<dbReference type="GO" id="GO:0004417">
    <property type="term" value="F:hydroxyethylthiazole kinase activity"/>
    <property type="evidence" value="ECO:0007669"/>
    <property type="project" value="UniProtKB-EC"/>
</dbReference>
<keyword evidence="7" id="KW-0547">Nucleotide-binding</keyword>